<keyword evidence="1" id="KW-0732">Signal</keyword>
<proteinExistence type="predicted"/>
<dbReference type="OrthoDB" id="4038219at2759"/>
<feature type="chain" id="PRO_5028912506" evidence="1">
    <location>
        <begin position="26"/>
        <end position="264"/>
    </location>
</feature>
<sequence>MMSRLRFLQEHCVILKLVLFGGGKSCCNEMVWDHHITMELGKLCKVLYARPTLSKASNTFVKQDRGVDLVVSGYDVGLLSHVLFSIKGIAMDRKVEVDGVCPGIEDYFTLEPSNVELETVRACLAKQWSKRKHAGNVDRSGVVKVGNWIFDTQPVKHVVTSENNLVALNSRNLRSQYNLRDHRGSRFFTEGSSANLNGKSLVTTSNEPTRANYLRIKPVLYESFDSMPGSLKKWLHDVVMEGIEPDTSDQERLDLLLHGFKGLG</sequence>
<protein>
    <submittedName>
        <fullName evidence="2">Uncharacterized protein</fullName>
    </submittedName>
</protein>
<dbReference type="EMBL" id="CP059274">
    <property type="protein sequence ID" value="QLQ82465.1"/>
    <property type="molecule type" value="Genomic_DNA"/>
</dbReference>
<dbReference type="Proteomes" id="UP000510647">
    <property type="component" value="Chromosome 8"/>
</dbReference>
<feature type="signal peptide" evidence="1">
    <location>
        <begin position="1"/>
        <end position="25"/>
    </location>
</feature>
<reference evidence="2 3" key="1">
    <citation type="submission" date="2020-06" db="EMBL/GenBank/DDBJ databases">
        <title>The yeast mating-type switching endonuclease HO is a domesticated member of an unorthodox homing genetic element family.</title>
        <authorList>
            <person name="Coughlan A.Y."/>
            <person name="Lombardi L."/>
            <person name="Braun-Galleani S."/>
            <person name="Martos A.R."/>
            <person name="Galeote V."/>
            <person name="Bigey F."/>
            <person name="Dequin S."/>
            <person name="Byrne K.P."/>
            <person name="Wolfe K.H."/>
        </authorList>
    </citation>
    <scope>NUCLEOTIDE SEQUENCE [LARGE SCALE GENOMIC DNA]</scope>
    <source>
        <strain evidence="2 3">CBS2947</strain>
    </source>
</reference>
<evidence type="ECO:0000256" key="1">
    <source>
        <dbReference type="SAM" id="SignalP"/>
    </source>
</evidence>
<evidence type="ECO:0000313" key="3">
    <source>
        <dbReference type="Proteomes" id="UP000510647"/>
    </source>
</evidence>
<gene>
    <name evidence="2" type="ORF">HG537_0H02270</name>
</gene>
<name>A0A7H9I0Q8_9SACH</name>
<keyword evidence="3" id="KW-1185">Reference proteome</keyword>
<organism evidence="2 3">
    <name type="scientific">Torulaspora globosa</name>
    <dbReference type="NCBI Taxonomy" id="48254"/>
    <lineage>
        <taxon>Eukaryota</taxon>
        <taxon>Fungi</taxon>
        <taxon>Dikarya</taxon>
        <taxon>Ascomycota</taxon>
        <taxon>Saccharomycotina</taxon>
        <taxon>Saccharomycetes</taxon>
        <taxon>Saccharomycetales</taxon>
        <taxon>Saccharomycetaceae</taxon>
        <taxon>Torulaspora</taxon>
    </lineage>
</organism>
<dbReference type="AlphaFoldDB" id="A0A7H9I0Q8"/>
<evidence type="ECO:0000313" key="2">
    <source>
        <dbReference type="EMBL" id="QLQ82465.1"/>
    </source>
</evidence>
<accession>A0A7H9I0Q8</accession>